<evidence type="ECO:0000313" key="3">
    <source>
        <dbReference type="Proteomes" id="UP000581135"/>
    </source>
</evidence>
<evidence type="ECO:0000259" key="1">
    <source>
        <dbReference type="PROSITE" id="PS50206"/>
    </source>
</evidence>
<dbReference type="InterPro" id="IPR001763">
    <property type="entry name" value="Rhodanese-like_dom"/>
</dbReference>
<proteinExistence type="predicted"/>
<keyword evidence="3" id="KW-1185">Reference proteome</keyword>
<dbReference type="SUPFAM" id="SSF52821">
    <property type="entry name" value="Rhodanese/Cell cycle control phosphatase"/>
    <property type="match status" value="1"/>
</dbReference>
<dbReference type="RefSeq" id="WP_183417750.1">
    <property type="nucleotide sequence ID" value="NZ_JACHXA010000011.1"/>
</dbReference>
<comment type="caution">
    <text evidence="2">The sequence shown here is derived from an EMBL/GenBank/DDBJ whole genome shotgun (WGS) entry which is preliminary data.</text>
</comment>
<protein>
    <submittedName>
        <fullName evidence="2">Rhodanese-related sulfurtransferase</fullName>
    </submittedName>
</protein>
<dbReference type="Gene3D" id="3.40.250.10">
    <property type="entry name" value="Rhodanese-like domain"/>
    <property type="match status" value="1"/>
</dbReference>
<dbReference type="PROSITE" id="PS50206">
    <property type="entry name" value="RHODANESE_3"/>
    <property type="match status" value="1"/>
</dbReference>
<keyword evidence="2" id="KW-0808">Transferase</keyword>
<name>A0A839SZ33_9PROT</name>
<dbReference type="CDD" id="cd00158">
    <property type="entry name" value="RHOD"/>
    <property type="match status" value="1"/>
</dbReference>
<dbReference type="Pfam" id="PF00581">
    <property type="entry name" value="Rhodanese"/>
    <property type="match status" value="1"/>
</dbReference>
<dbReference type="AlphaFoldDB" id="A0A839SZ33"/>
<evidence type="ECO:0000313" key="2">
    <source>
        <dbReference type="EMBL" id="MBB3066930.1"/>
    </source>
</evidence>
<feature type="domain" description="Rhodanese" evidence="1">
    <location>
        <begin position="58"/>
        <end position="163"/>
    </location>
</feature>
<dbReference type="InterPro" id="IPR006311">
    <property type="entry name" value="TAT_signal"/>
</dbReference>
<dbReference type="EMBL" id="JACHXA010000011">
    <property type="protein sequence ID" value="MBB3066930.1"/>
    <property type="molecule type" value="Genomic_DNA"/>
</dbReference>
<gene>
    <name evidence="2" type="ORF">FHR98_003241</name>
</gene>
<dbReference type="SMART" id="SM00450">
    <property type="entry name" value="RHOD"/>
    <property type="match status" value="1"/>
</dbReference>
<organism evidence="2 3">
    <name type="scientific">Limibacillus halophilus</name>
    <dbReference type="NCBI Taxonomy" id="1579333"/>
    <lineage>
        <taxon>Bacteria</taxon>
        <taxon>Pseudomonadati</taxon>
        <taxon>Pseudomonadota</taxon>
        <taxon>Alphaproteobacteria</taxon>
        <taxon>Rhodospirillales</taxon>
        <taxon>Rhodovibrionaceae</taxon>
        <taxon>Limibacillus</taxon>
    </lineage>
</organism>
<reference evidence="2 3" key="1">
    <citation type="submission" date="2020-08" db="EMBL/GenBank/DDBJ databases">
        <title>Genomic Encyclopedia of Type Strains, Phase III (KMG-III): the genomes of soil and plant-associated and newly described type strains.</title>
        <authorList>
            <person name="Whitman W."/>
        </authorList>
    </citation>
    <scope>NUCLEOTIDE SEQUENCE [LARGE SCALE GENOMIC DNA]</scope>
    <source>
        <strain evidence="2 3">CECT 8803</strain>
    </source>
</reference>
<dbReference type="GO" id="GO:0016740">
    <property type="term" value="F:transferase activity"/>
    <property type="evidence" value="ECO:0007669"/>
    <property type="project" value="UniProtKB-KW"/>
</dbReference>
<dbReference type="PROSITE" id="PS51318">
    <property type="entry name" value="TAT"/>
    <property type="match status" value="1"/>
</dbReference>
<accession>A0A839SZ33</accession>
<dbReference type="InterPro" id="IPR036873">
    <property type="entry name" value="Rhodanese-like_dom_sf"/>
</dbReference>
<sequence length="167" mass="18347">MTRLARRNGLFASRRRFLGVAVAVLLLGVVGPSVGDFVRAQSAEQRHLQADKAAEMIGRNALMLVDVRSPREWRDTGIPKSARTVTIHDPEGFVAFVEKIVAASDGDLNRPVGLICAAGVRSSYAYKLLQERGFTNVYNVTEGMFGNPNYGPGWLKRDLPIEPCEDC</sequence>
<dbReference type="Proteomes" id="UP000581135">
    <property type="component" value="Unassembled WGS sequence"/>
</dbReference>